<accession>A0A929G0L9</accession>
<protein>
    <submittedName>
        <fullName evidence="8">NAD(P)/FAD-dependent oxidoreductase</fullName>
    </submittedName>
</protein>
<dbReference type="PANTHER" id="PTHR43872">
    <property type="entry name" value="MONOOXYGENASE, PUTATIVE (AFU_ORTHOLOGUE AFUA_8G02570)-RELATED"/>
    <property type="match status" value="1"/>
</dbReference>
<dbReference type="GO" id="GO:0004499">
    <property type="term" value="F:N,N-dimethylaniline monooxygenase activity"/>
    <property type="evidence" value="ECO:0007669"/>
    <property type="project" value="InterPro"/>
</dbReference>
<comment type="caution">
    <text evidence="8">The sequence shown here is derived from an EMBL/GenBank/DDBJ whole genome shotgun (WGS) entry which is preliminary data.</text>
</comment>
<dbReference type="InterPro" id="IPR051820">
    <property type="entry name" value="FAD-binding_MO"/>
</dbReference>
<dbReference type="InterPro" id="IPR020946">
    <property type="entry name" value="Flavin_mOase-like"/>
</dbReference>
<reference evidence="8" key="1">
    <citation type="submission" date="2020-10" db="EMBL/GenBank/DDBJ databases">
        <title>Diversity and distribution of actinomycetes associated with coral in the coast of Hainan.</title>
        <authorList>
            <person name="Li F."/>
        </authorList>
    </citation>
    <scope>NUCLEOTIDE SEQUENCE</scope>
    <source>
        <strain evidence="8">HNM0983</strain>
    </source>
</reference>
<dbReference type="RefSeq" id="WP_193927184.1">
    <property type="nucleotide sequence ID" value="NZ_JADEYC010000007.1"/>
</dbReference>
<proteinExistence type="inferred from homology"/>
<evidence type="ECO:0000256" key="6">
    <source>
        <dbReference type="ARBA" id="ARBA00023002"/>
    </source>
</evidence>
<sequence length="496" mass="54519">MTSTHVDVLIVGAGLSGIGAACRLQTGAPGHSYAILEARDTIGGTWDLFRYPGVRSDSDMHTLGYPFRPWGGGKSIADGGSILRYIRETAAEFGIDRHIRFGRRVVSASWSSDEALWTVESRTADGETEIRTCSFLYLCSGYYDYDRGHVVDFPGQDRFSGRIVHPQHWPEDLDYRGKRVVVIGSGATAVTLVPSMAEQAEQVTMLQRSPTYIASRPDVDPVAERLHAHLPGKLAHRLVRGKNIVNGTLIYQLCRRWPQRMARILRDGVAKQLPESVPVDPHFAPGYNPWDQRLCLVPNADLFRAMQRGTAQIATDGVQEFTADGVQLTSGAHLDADIIVTATGLEMLAFGGIDMTVDGAKVDPGACMVYKGMMFSGVPNLAWSLGYTNASWTLRSDLSAQYLCRVLNHMRRNGYRSCVPRPERTGTTRSQRPILDLSSGYVMRAADALPKQGTKRPWKLHQNYLVELPAMRLSRVDDGSLDFGRAGAPAPAAATN</sequence>
<keyword evidence="6" id="KW-0560">Oxidoreductase</keyword>
<comment type="similarity">
    <text evidence="2">Belongs to the FAD-binding monooxygenase family.</text>
</comment>
<dbReference type="Gene3D" id="3.50.50.60">
    <property type="entry name" value="FAD/NAD(P)-binding domain"/>
    <property type="match status" value="3"/>
</dbReference>
<dbReference type="GO" id="GO:0050660">
    <property type="term" value="F:flavin adenine dinucleotide binding"/>
    <property type="evidence" value="ECO:0007669"/>
    <property type="project" value="InterPro"/>
</dbReference>
<dbReference type="PRINTS" id="PR00411">
    <property type="entry name" value="PNDRDTASEI"/>
</dbReference>
<evidence type="ECO:0000313" key="9">
    <source>
        <dbReference type="Proteomes" id="UP000598360"/>
    </source>
</evidence>
<dbReference type="GO" id="GO:0050661">
    <property type="term" value="F:NADP binding"/>
    <property type="evidence" value="ECO:0007669"/>
    <property type="project" value="InterPro"/>
</dbReference>
<name>A0A929G0L9_9PSEU</name>
<organism evidence="8 9">
    <name type="scientific">Saccharopolyspora montiporae</name>
    <dbReference type="NCBI Taxonomy" id="2781240"/>
    <lineage>
        <taxon>Bacteria</taxon>
        <taxon>Bacillati</taxon>
        <taxon>Actinomycetota</taxon>
        <taxon>Actinomycetes</taxon>
        <taxon>Pseudonocardiales</taxon>
        <taxon>Pseudonocardiaceae</taxon>
        <taxon>Saccharopolyspora</taxon>
    </lineage>
</organism>
<evidence type="ECO:0000256" key="1">
    <source>
        <dbReference type="ARBA" id="ARBA00001974"/>
    </source>
</evidence>
<keyword evidence="4" id="KW-0274">FAD</keyword>
<dbReference type="InterPro" id="IPR036188">
    <property type="entry name" value="FAD/NAD-bd_sf"/>
</dbReference>
<comment type="cofactor">
    <cofactor evidence="1">
        <name>FAD</name>
        <dbReference type="ChEBI" id="CHEBI:57692"/>
    </cofactor>
</comment>
<evidence type="ECO:0000256" key="2">
    <source>
        <dbReference type="ARBA" id="ARBA00010139"/>
    </source>
</evidence>
<dbReference type="Pfam" id="PF13450">
    <property type="entry name" value="NAD_binding_8"/>
    <property type="match status" value="1"/>
</dbReference>
<dbReference type="Proteomes" id="UP000598360">
    <property type="component" value="Unassembled WGS sequence"/>
</dbReference>
<dbReference type="Pfam" id="PF00743">
    <property type="entry name" value="FMO-like"/>
    <property type="match status" value="1"/>
</dbReference>
<keyword evidence="3" id="KW-0285">Flavoprotein</keyword>
<dbReference type="PANTHER" id="PTHR43872:SF1">
    <property type="entry name" value="MONOOXYGENASE, PUTATIVE (AFU_ORTHOLOGUE AFUA_8G02570)-RELATED"/>
    <property type="match status" value="1"/>
</dbReference>
<gene>
    <name evidence="8" type="ORF">IQ251_04705</name>
</gene>
<dbReference type="AlphaFoldDB" id="A0A929G0L9"/>
<keyword evidence="5" id="KW-0521">NADP</keyword>
<dbReference type="EMBL" id="JADEYC010000007">
    <property type="protein sequence ID" value="MBE9373748.1"/>
    <property type="molecule type" value="Genomic_DNA"/>
</dbReference>
<dbReference type="FunFam" id="3.50.50.60:FF:000228">
    <property type="entry name" value="FAD-containing monooxygenase EthA"/>
    <property type="match status" value="1"/>
</dbReference>
<evidence type="ECO:0000256" key="4">
    <source>
        <dbReference type="ARBA" id="ARBA00022827"/>
    </source>
</evidence>
<evidence type="ECO:0000256" key="3">
    <source>
        <dbReference type="ARBA" id="ARBA00022630"/>
    </source>
</evidence>
<evidence type="ECO:0000256" key="7">
    <source>
        <dbReference type="ARBA" id="ARBA00023033"/>
    </source>
</evidence>
<evidence type="ECO:0000313" key="8">
    <source>
        <dbReference type="EMBL" id="MBE9373748.1"/>
    </source>
</evidence>
<evidence type="ECO:0000256" key="5">
    <source>
        <dbReference type="ARBA" id="ARBA00022857"/>
    </source>
</evidence>
<keyword evidence="9" id="KW-1185">Reference proteome</keyword>
<keyword evidence="7" id="KW-0503">Monooxygenase</keyword>
<dbReference type="SUPFAM" id="SSF51905">
    <property type="entry name" value="FAD/NAD(P)-binding domain"/>
    <property type="match status" value="1"/>
</dbReference>